<protein>
    <submittedName>
        <fullName evidence="3">Multiple epidermal growth factor-like domains 10</fullName>
    </submittedName>
</protein>
<proteinExistence type="predicted"/>
<evidence type="ECO:0000256" key="2">
    <source>
        <dbReference type="SAM" id="Phobius"/>
    </source>
</evidence>
<keyword evidence="2" id="KW-0472">Membrane</keyword>
<dbReference type="Proteomes" id="UP000762676">
    <property type="component" value="Unassembled WGS sequence"/>
</dbReference>
<name>A0AAV4EE71_9GAST</name>
<evidence type="ECO:0000313" key="4">
    <source>
        <dbReference type="Proteomes" id="UP000762676"/>
    </source>
</evidence>
<gene>
    <name evidence="3" type="ORF">ElyMa_005383900</name>
</gene>
<sequence>MLSPEKNMHMADPVVHQLQRNSPETPATKPVHAEVKLIFLVNLVINHLTVITTECALGTYGNNCTKNCSSHCDGHHNKCHHETGDCSSGCAAGYKGSKCDSECNFNTYGTNCSQRCSSHCGEPYKACHHVTGKCFSGCVVGYEGERCHLPCHFDTYGMNCSEMCSLYCRGKDVGISCNPKTGECRAGCDGGFIGPKCESGIPIDAPNTDEYSFYWFLVGFFASCITMTIFIIVFCKKTQDTEETGERRRKGTKVIISMRRLLKREHGKTQADDTMTYPVSTIDEDRESVSVLDDPESHSSSAKEMGAYQYSHTSLASIDLGYPSNKLKSPSMSPESVTSV</sequence>
<keyword evidence="4" id="KW-1185">Reference proteome</keyword>
<dbReference type="PANTHER" id="PTHR24035:SF109">
    <property type="entry name" value="PROTEIN DRAPER"/>
    <property type="match status" value="1"/>
</dbReference>
<feature type="transmembrane region" description="Helical" evidence="2">
    <location>
        <begin position="213"/>
        <end position="235"/>
    </location>
</feature>
<keyword evidence="2" id="KW-0812">Transmembrane</keyword>
<dbReference type="InterPro" id="IPR052108">
    <property type="entry name" value="MEGF/SIB"/>
</dbReference>
<evidence type="ECO:0000313" key="3">
    <source>
        <dbReference type="EMBL" id="GFR59362.1"/>
    </source>
</evidence>
<dbReference type="Gene3D" id="2.170.300.10">
    <property type="entry name" value="Tie2 ligand-binding domain superfamily"/>
    <property type="match status" value="1"/>
</dbReference>
<accession>A0AAV4EE71</accession>
<keyword evidence="2" id="KW-1133">Transmembrane helix</keyword>
<evidence type="ECO:0000256" key="1">
    <source>
        <dbReference type="SAM" id="MobiDB-lite"/>
    </source>
</evidence>
<feature type="region of interest" description="Disordered" evidence="1">
    <location>
        <begin position="285"/>
        <end position="304"/>
    </location>
</feature>
<dbReference type="AlphaFoldDB" id="A0AAV4EE71"/>
<comment type="caution">
    <text evidence="3">The sequence shown here is derived from an EMBL/GenBank/DDBJ whole genome shotgun (WGS) entry which is preliminary data.</text>
</comment>
<dbReference type="EMBL" id="BMAT01010711">
    <property type="protein sequence ID" value="GFR59362.1"/>
    <property type="molecule type" value="Genomic_DNA"/>
</dbReference>
<organism evidence="3 4">
    <name type="scientific">Elysia marginata</name>
    <dbReference type="NCBI Taxonomy" id="1093978"/>
    <lineage>
        <taxon>Eukaryota</taxon>
        <taxon>Metazoa</taxon>
        <taxon>Spiralia</taxon>
        <taxon>Lophotrochozoa</taxon>
        <taxon>Mollusca</taxon>
        <taxon>Gastropoda</taxon>
        <taxon>Heterobranchia</taxon>
        <taxon>Euthyneura</taxon>
        <taxon>Panpulmonata</taxon>
        <taxon>Sacoglossa</taxon>
        <taxon>Placobranchoidea</taxon>
        <taxon>Plakobranchidae</taxon>
        <taxon>Elysia</taxon>
    </lineage>
</organism>
<reference evidence="3 4" key="1">
    <citation type="journal article" date="2021" name="Elife">
        <title>Chloroplast acquisition without the gene transfer in kleptoplastic sea slugs, Plakobranchus ocellatus.</title>
        <authorList>
            <person name="Maeda T."/>
            <person name="Takahashi S."/>
            <person name="Yoshida T."/>
            <person name="Shimamura S."/>
            <person name="Takaki Y."/>
            <person name="Nagai Y."/>
            <person name="Toyoda A."/>
            <person name="Suzuki Y."/>
            <person name="Arimoto A."/>
            <person name="Ishii H."/>
            <person name="Satoh N."/>
            <person name="Nishiyama T."/>
            <person name="Hasebe M."/>
            <person name="Maruyama T."/>
            <person name="Minagawa J."/>
            <person name="Obokata J."/>
            <person name="Shigenobu S."/>
        </authorList>
    </citation>
    <scope>NUCLEOTIDE SEQUENCE [LARGE SCALE GENOMIC DNA]</scope>
</reference>
<dbReference type="PANTHER" id="PTHR24035">
    <property type="entry name" value="MULTIPLE EPIDERMAL GROWTH FACTOR-LIKE DOMAINS PROTEIN"/>
    <property type="match status" value="1"/>
</dbReference>